<evidence type="ECO:0000313" key="10">
    <source>
        <dbReference type="Proteomes" id="UP000001514"/>
    </source>
</evidence>
<dbReference type="HOGENOM" id="CLU_101983_3_1_1"/>
<evidence type="ECO:0000256" key="7">
    <source>
        <dbReference type="ARBA" id="ARBA00023136"/>
    </source>
</evidence>
<evidence type="ECO:0000256" key="3">
    <source>
        <dbReference type="ARBA" id="ARBA00010858"/>
    </source>
</evidence>
<organism evidence="10">
    <name type="scientific">Selaginella moellendorffii</name>
    <name type="common">Spikemoss</name>
    <dbReference type="NCBI Taxonomy" id="88036"/>
    <lineage>
        <taxon>Eukaryota</taxon>
        <taxon>Viridiplantae</taxon>
        <taxon>Streptophyta</taxon>
        <taxon>Embryophyta</taxon>
        <taxon>Tracheophyta</taxon>
        <taxon>Lycopodiopsida</taxon>
        <taxon>Selaginellales</taxon>
        <taxon>Selaginellaceae</taxon>
        <taxon>Selaginella</taxon>
    </lineage>
</organism>
<evidence type="ECO:0000256" key="5">
    <source>
        <dbReference type="ARBA" id="ARBA00022692"/>
    </source>
</evidence>
<dbReference type="KEGG" id="smo:SELMODRAFT_18574"/>
<feature type="non-terminal residue" evidence="9">
    <location>
        <position position="88"/>
    </location>
</feature>
<keyword evidence="4" id="KW-0551">Lipid droplet</keyword>
<keyword evidence="6 8" id="KW-1133">Transmembrane helix</keyword>
<feature type="transmembrane region" description="Helical" evidence="8">
    <location>
        <begin position="7"/>
        <end position="28"/>
    </location>
</feature>
<proteinExistence type="inferred from homology"/>
<evidence type="ECO:0000256" key="2">
    <source>
        <dbReference type="ARBA" id="ARBA00004502"/>
    </source>
</evidence>
<comment type="similarity">
    <text evidence="3">Belongs to the oleosin family.</text>
</comment>
<dbReference type="Proteomes" id="UP000001514">
    <property type="component" value="Unassembled WGS sequence"/>
</dbReference>
<dbReference type="OMA" id="ATITWIY"/>
<dbReference type="Pfam" id="PF01277">
    <property type="entry name" value="Oleosin"/>
    <property type="match status" value="1"/>
</dbReference>
<reference evidence="9 10" key="1">
    <citation type="journal article" date="2011" name="Science">
        <title>The Selaginella genome identifies genetic changes associated with the evolution of vascular plants.</title>
        <authorList>
            <person name="Banks J.A."/>
            <person name="Nishiyama T."/>
            <person name="Hasebe M."/>
            <person name="Bowman J.L."/>
            <person name="Gribskov M."/>
            <person name="dePamphilis C."/>
            <person name="Albert V.A."/>
            <person name="Aono N."/>
            <person name="Aoyama T."/>
            <person name="Ambrose B.A."/>
            <person name="Ashton N.W."/>
            <person name="Axtell M.J."/>
            <person name="Barker E."/>
            <person name="Barker M.S."/>
            <person name="Bennetzen J.L."/>
            <person name="Bonawitz N.D."/>
            <person name="Chapple C."/>
            <person name="Cheng C."/>
            <person name="Correa L.G."/>
            <person name="Dacre M."/>
            <person name="DeBarry J."/>
            <person name="Dreyer I."/>
            <person name="Elias M."/>
            <person name="Engstrom E.M."/>
            <person name="Estelle M."/>
            <person name="Feng L."/>
            <person name="Finet C."/>
            <person name="Floyd S.K."/>
            <person name="Frommer W.B."/>
            <person name="Fujita T."/>
            <person name="Gramzow L."/>
            <person name="Gutensohn M."/>
            <person name="Harholt J."/>
            <person name="Hattori M."/>
            <person name="Heyl A."/>
            <person name="Hirai T."/>
            <person name="Hiwatashi Y."/>
            <person name="Ishikawa M."/>
            <person name="Iwata M."/>
            <person name="Karol K.G."/>
            <person name="Koehler B."/>
            <person name="Kolukisaoglu U."/>
            <person name="Kubo M."/>
            <person name="Kurata T."/>
            <person name="Lalonde S."/>
            <person name="Li K."/>
            <person name="Li Y."/>
            <person name="Litt A."/>
            <person name="Lyons E."/>
            <person name="Manning G."/>
            <person name="Maruyama T."/>
            <person name="Michael T.P."/>
            <person name="Mikami K."/>
            <person name="Miyazaki S."/>
            <person name="Morinaga S."/>
            <person name="Murata T."/>
            <person name="Mueller-Roeber B."/>
            <person name="Nelson D.R."/>
            <person name="Obara M."/>
            <person name="Oguri Y."/>
            <person name="Olmstead R.G."/>
            <person name="Onodera N."/>
            <person name="Petersen B.L."/>
            <person name="Pils B."/>
            <person name="Prigge M."/>
            <person name="Rensing S.A."/>
            <person name="Riano-Pachon D.M."/>
            <person name="Roberts A.W."/>
            <person name="Sato Y."/>
            <person name="Scheller H.V."/>
            <person name="Schulz B."/>
            <person name="Schulz C."/>
            <person name="Shakirov E.V."/>
            <person name="Shibagaki N."/>
            <person name="Shinohara N."/>
            <person name="Shippen D.E."/>
            <person name="Soerensen I."/>
            <person name="Sotooka R."/>
            <person name="Sugimoto N."/>
            <person name="Sugita M."/>
            <person name="Sumikawa N."/>
            <person name="Tanurdzic M."/>
            <person name="Theissen G."/>
            <person name="Ulvskov P."/>
            <person name="Wakazuki S."/>
            <person name="Weng J.K."/>
            <person name="Willats W.W."/>
            <person name="Wipf D."/>
            <person name="Wolf P.G."/>
            <person name="Yang L."/>
            <person name="Zimmer A.D."/>
            <person name="Zhu Q."/>
            <person name="Mitros T."/>
            <person name="Hellsten U."/>
            <person name="Loque D."/>
            <person name="Otillar R."/>
            <person name="Salamov A."/>
            <person name="Schmutz J."/>
            <person name="Shapiro H."/>
            <person name="Lindquist E."/>
            <person name="Lucas S."/>
            <person name="Rokhsar D."/>
            <person name="Grigoriev I.V."/>
        </authorList>
    </citation>
    <scope>NUCLEOTIDE SEQUENCE [LARGE SCALE GENOMIC DNA]</scope>
</reference>
<evidence type="ECO:0008006" key="11">
    <source>
        <dbReference type="Google" id="ProtNLM"/>
    </source>
</evidence>
<dbReference type="EMBL" id="GL377611">
    <property type="protein sequence ID" value="EFJ18108.1"/>
    <property type="molecule type" value="Genomic_DNA"/>
</dbReference>
<evidence type="ECO:0000256" key="4">
    <source>
        <dbReference type="ARBA" id="ARBA00022677"/>
    </source>
</evidence>
<evidence type="ECO:0000256" key="6">
    <source>
        <dbReference type="ARBA" id="ARBA00022989"/>
    </source>
</evidence>
<gene>
    <name evidence="9" type="ORF">SELMODRAFT_18574</name>
</gene>
<dbReference type="AlphaFoldDB" id="D8SC17"/>
<dbReference type="GO" id="GO:0016020">
    <property type="term" value="C:membrane"/>
    <property type="evidence" value="ECO:0007669"/>
    <property type="project" value="UniProtKB-SubCell"/>
</dbReference>
<dbReference type="GO" id="GO:0019915">
    <property type="term" value="P:lipid storage"/>
    <property type="evidence" value="ECO:0000318"/>
    <property type="project" value="GO_Central"/>
</dbReference>
<feature type="transmembrane region" description="Helical" evidence="8">
    <location>
        <begin position="34"/>
        <end position="56"/>
    </location>
</feature>
<keyword evidence="7 8" id="KW-0472">Membrane</keyword>
<keyword evidence="5 8" id="KW-0812">Transmembrane</keyword>
<dbReference type="Gramene" id="EFJ18108">
    <property type="protein sequence ID" value="EFJ18108"/>
    <property type="gene ID" value="SELMODRAFT_18574"/>
</dbReference>
<keyword evidence="10" id="KW-1185">Reference proteome</keyword>
<evidence type="ECO:0000313" key="9">
    <source>
        <dbReference type="EMBL" id="EFJ18108.1"/>
    </source>
</evidence>
<evidence type="ECO:0000256" key="1">
    <source>
        <dbReference type="ARBA" id="ARBA00004141"/>
    </source>
</evidence>
<dbReference type="PANTHER" id="PTHR33203">
    <property type="entry name" value="OLEOSIN"/>
    <property type="match status" value="1"/>
</dbReference>
<dbReference type="PANTHER" id="PTHR33203:SF24">
    <property type="entry name" value="OLEOSIN"/>
    <property type="match status" value="1"/>
</dbReference>
<dbReference type="InterPro" id="IPR000136">
    <property type="entry name" value="Oleosin"/>
</dbReference>
<name>D8SC17_SELML</name>
<protein>
    <recommendedName>
        <fullName evidence="11">Oleosin</fullName>
    </recommendedName>
</protein>
<feature type="non-terminal residue" evidence="9">
    <location>
        <position position="1"/>
    </location>
</feature>
<dbReference type="InParanoid" id="D8SC17"/>
<sequence length="88" mass="9062">AILAVGAMALGGGAVVLLLVSPILLFFSPILVPLAILATGAAVAFIALVATITWIYRYARGGRPAGSQRLDAVKSRVMEKPSQVSDKA</sequence>
<comment type="subcellular location">
    <subcellularLocation>
        <location evidence="2">Lipid droplet</location>
    </subcellularLocation>
    <subcellularLocation>
        <location evidence="1">Membrane</location>
        <topology evidence="1">Multi-pass membrane protein</topology>
    </subcellularLocation>
</comment>
<accession>D8SC17</accession>
<evidence type="ECO:0000256" key="8">
    <source>
        <dbReference type="SAM" id="Phobius"/>
    </source>
</evidence>
<dbReference type="GO" id="GO:0012511">
    <property type="term" value="C:monolayer-surrounded lipid storage body"/>
    <property type="evidence" value="ECO:0007669"/>
    <property type="project" value="InterPro"/>
</dbReference>